<accession>A0A1F6G7W3</accession>
<keyword evidence="3 8" id="KW-0067">ATP-binding</keyword>
<evidence type="ECO:0000256" key="7">
    <source>
        <dbReference type="ARBA" id="ARBA00048248"/>
    </source>
</evidence>
<proteinExistence type="inferred from homology"/>
<evidence type="ECO:0000256" key="2">
    <source>
        <dbReference type="ARBA" id="ARBA00022741"/>
    </source>
</evidence>
<dbReference type="PRINTS" id="PR01040">
    <property type="entry name" value="TRNASYNTHTYR"/>
</dbReference>
<evidence type="ECO:0000259" key="10">
    <source>
        <dbReference type="Pfam" id="PF22421"/>
    </source>
</evidence>
<dbReference type="STRING" id="1798533.A2609_02770"/>
<evidence type="ECO:0000256" key="8">
    <source>
        <dbReference type="HAMAP-Rule" id="MF_02006"/>
    </source>
</evidence>
<dbReference type="AlphaFoldDB" id="A0A1F6G7W3"/>
<reference evidence="11 12" key="1">
    <citation type="journal article" date="2016" name="Nat. Commun.">
        <title>Thousands of microbial genomes shed light on interconnected biogeochemical processes in an aquifer system.</title>
        <authorList>
            <person name="Anantharaman K."/>
            <person name="Brown C.T."/>
            <person name="Hug L.A."/>
            <person name="Sharon I."/>
            <person name="Castelle C.J."/>
            <person name="Probst A.J."/>
            <person name="Thomas B.C."/>
            <person name="Singh A."/>
            <person name="Wilkins M.J."/>
            <person name="Karaoz U."/>
            <person name="Brodie E.L."/>
            <person name="Williams K.H."/>
            <person name="Hubbard S.S."/>
            <person name="Banfield J.F."/>
        </authorList>
    </citation>
    <scope>NUCLEOTIDE SEQUENCE [LARGE SCALE GENOMIC DNA]</scope>
</reference>
<dbReference type="GO" id="GO:0005829">
    <property type="term" value="C:cytosol"/>
    <property type="evidence" value="ECO:0007669"/>
    <property type="project" value="TreeGrafter"/>
</dbReference>
<dbReference type="Gene3D" id="1.10.240.10">
    <property type="entry name" value="Tyrosyl-Transfer RNA Synthetase"/>
    <property type="match status" value="1"/>
</dbReference>
<dbReference type="GO" id="GO:0003723">
    <property type="term" value="F:RNA binding"/>
    <property type="evidence" value="ECO:0007669"/>
    <property type="project" value="UniProtKB-KW"/>
</dbReference>
<evidence type="ECO:0000256" key="1">
    <source>
        <dbReference type="ARBA" id="ARBA00022598"/>
    </source>
</evidence>
<dbReference type="CDD" id="cd00805">
    <property type="entry name" value="TyrRS_core"/>
    <property type="match status" value="1"/>
</dbReference>
<keyword evidence="1 8" id="KW-0436">Ligase</keyword>
<feature type="binding site" evidence="8">
    <location>
        <position position="164"/>
    </location>
    <ligand>
        <name>L-tyrosine</name>
        <dbReference type="ChEBI" id="CHEBI:58315"/>
    </ligand>
</feature>
<dbReference type="InterPro" id="IPR002307">
    <property type="entry name" value="Tyr-tRNA-ligase"/>
</dbReference>
<keyword evidence="4 9" id="KW-0694">RNA-binding</keyword>
<dbReference type="Gene3D" id="3.40.50.620">
    <property type="entry name" value="HUPs"/>
    <property type="match status" value="1"/>
</dbReference>
<comment type="similarity">
    <text evidence="8">Belongs to the class-I aminoacyl-tRNA synthetase family. TyrS type 1 subfamily.</text>
</comment>
<keyword evidence="2 8" id="KW-0547">Nucleotide-binding</keyword>
<feature type="binding site" evidence="8">
    <location>
        <position position="31"/>
    </location>
    <ligand>
        <name>L-tyrosine</name>
        <dbReference type="ChEBI" id="CHEBI:58315"/>
    </ligand>
</feature>
<dbReference type="Pfam" id="PF00579">
    <property type="entry name" value="tRNA-synt_1b"/>
    <property type="match status" value="1"/>
</dbReference>
<evidence type="ECO:0000313" key="11">
    <source>
        <dbReference type="EMBL" id="OGG94207.1"/>
    </source>
</evidence>
<organism evidence="11 12">
    <name type="scientific">Candidatus Kaiserbacteria bacterium RIFOXYD1_FULL_47_14</name>
    <dbReference type="NCBI Taxonomy" id="1798533"/>
    <lineage>
        <taxon>Bacteria</taxon>
        <taxon>Candidatus Kaiseribacteriota</taxon>
    </lineage>
</organism>
<dbReference type="InterPro" id="IPR036986">
    <property type="entry name" value="S4_RNA-bd_sf"/>
</dbReference>
<dbReference type="EC" id="6.1.1.1" evidence="8"/>
<keyword evidence="6 8" id="KW-0030">Aminoacyl-tRNA synthetase</keyword>
<dbReference type="PANTHER" id="PTHR11766">
    <property type="entry name" value="TYROSYL-TRNA SYNTHETASE"/>
    <property type="match status" value="1"/>
</dbReference>
<dbReference type="HAMAP" id="MF_02006">
    <property type="entry name" value="Tyr_tRNA_synth_type1"/>
    <property type="match status" value="1"/>
</dbReference>
<dbReference type="InterPro" id="IPR054608">
    <property type="entry name" value="SYY-like_C"/>
</dbReference>
<comment type="caution">
    <text evidence="11">The sequence shown here is derived from an EMBL/GenBank/DDBJ whole genome shotgun (WGS) entry which is preliminary data.</text>
</comment>
<evidence type="ECO:0000256" key="6">
    <source>
        <dbReference type="ARBA" id="ARBA00023146"/>
    </source>
</evidence>
<protein>
    <recommendedName>
        <fullName evidence="8">Tyrosine--tRNA ligase</fullName>
        <ecNumber evidence="8">6.1.1.1</ecNumber>
    </recommendedName>
    <alternativeName>
        <fullName evidence="8">Tyrosyl-tRNA synthetase</fullName>
        <shortName evidence="8">TyrRS</shortName>
    </alternativeName>
</protein>
<dbReference type="InterPro" id="IPR002305">
    <property type="entry name" value="aa-tRNA-synth_Ic"/>
</dbReference>
<dbReference type="CDD" id="cd00165">
    <property type="entry name" value="S4"/>
    <property type="match status" value="1"/>
</dbReference>
<comment type="subcellular location">
    <subcellularLocation>
        <location evidence="8">Cytoplasm</location>
    </subcellularLocation>
</comment>
<feature type="domain" description="Tyrosine--tRNA ligase SYY-like C-terminal" evidence="10">
    <location>
        <begin position="338"/>
        <end position="409"/>
    </location>
</feature>
<gene>
    <name evidence="8" type="primary">tyrS</name>
    <name evidence="11" type="ORF">A2609_02770</name>
</gene>
<keyword evidence="5 8" id="KW-0648">Protein biosynthesis</keyword>
<evidence type="ECO:0000256" key="9">
    <source>
        <dbReference type="PROSITE-ProRule" id="PRU00182"/>
    </source>
</evidence>
<evidence type="ECO:0000313" key="12">
    <source>
        <dbReference type="Proteomes" id="UP000176867"/>
    </source>
</evidence>
<dbReference type="InterPro" id="IPR024088">
    <property type="entry name" value="Tyr-tRNA-ligase_bac-type"/>
</dbReference>
<dbReference type="GO" id="GO:0004831">
    <property type="term" value="F:tyrosine-tRNA ligase activity"/>
    <property type="evidence" value="ECO:0007669"/>
    <property type="project" value="UniProtKB-UniRule"/>
</dbReference>
<dbReference type="Gene3D" id="3.10.290.10">
    <property type="entry name" value="RNA-binding S4 domain"/>
    <property type="match status" value="1"/>
</dbReference>
<dbReference type="Pfam" id="PF22421">
    <property type="entry name" value="SYY_C-terminal"/>
    <property type="match status" value="1"/>
</dbReference>
<evidence type="ECO:0000256" key="3">
    <source>
        <dbReference type="ARBA" id="ARBA00022840"/>
    </source>
</evidence>
<dbReference type="GO" id="GO:0006437">
    <property type="term" value="P:tyrosyl-tRNA aminoacylation"/>
    <property type="evidence" value="ECO:0007669"/>
    <property type="project" value="UniProtKB-UniRule"/>
</dbReference>
<feature type="short sequence motif" description="'KMSKS' region" evidence="8">
    <location>
        <begin position="224"/>
        <end position="228"/>
    </location>
</feature>
<keyword evidence="8" id="KW-0963">Cytoplasm</keyword>
<dbReference type="Proteomes" id="UP000176867">
    <property type="component" value="Unassembled WGS sequence"/>
</dbReference>
<evidence type="ECO:0000256" key="5">
    <source>
        <dbReference type="ARBA" id="ARBA00022917"/>
    </source>
</evidence>
<dbReference type="EMBL" id="MFMU01000001">
    <property type="protein sequence ID" value="OGG94207.1"/>
    <property type="molecule type" value="Genomic_DNA"/>
</dbReference>
<dbReference type="NCBIfam" id="TIGR00234">
    <property type="entry name" value="tyrS"/>
    <property type="match status" value="1"/>
</dbReference>
<feature type="binding site" evidence="8">
    <location>
        <position position="227"/>
    </location>
    <ligand>
        <name>ATP</name>
        <dbReference type="ChEBI" id="CHEBI:30616"/>
    </ligand>
</feature>
<comment type="caution">
    <text evidence="8">Lacks conserved residue(s) required for the propagation of feature annotation.</text>
</comment>
<name>A0A1F6G7W3_9BACT</name>
<comment type="function">
    <text evidence="8">Catalyzes the attachment of tyrosine to tRNA(Tyr) in a two-step reaction: tyrosine is first activated by ATP to form Tyr-AMP and then transferred to the acceptor end of tRNA(Tyr).</text>
</comment>
<dbReference type="InterPro" id="IPR024107">
    <property type="entry name" value="Tyr-tRNA-ligase_bac_1"/>
</dbReference>
<comment type="catalytic activity">
    <reaction evidence="7 8">
        <text>tRNA(Tyr) + L-tyrosine + ATP = L-tyrosyl-tRNA(Tyr) + AMP + diphosphate + H(+)</text>
        <dbReference type="Rhea" id="RHEA:10220"/>
        <dbReference type="Rhea" id="RHEA-COMP:9706"/>
        <dbReference type="Rhea" id="RHEA-COMP:9707"/>
        <dbReference type="ChEBI" id="CHEBI:15378"/>
        <dbReference type="ChEBI" id="CHEBI:30616"/>
        <dbReference type="ChEBI" id="CHEBI:33019"/>
        <dbReference type="ChEBI" id="CHEBI:58315"/>
        <dbReference type="ChEBI" id="CHEBI:78442"/>
        <dbReference type="ChEBI" id="CHEBI:78536"/>
        <dbReference type="ChEBI" id="CHEBI:456215"/>
        <dbReference type="EC" id="6.1.1.1"/>
    </reaction>
</comment>
<sequence>MTISEELDARGLVEHSFTKPEEILSTRRIAYNGFDPSADSLQIGNLASILFMKRLADAGHEIIFLAGGGTGMIGDPKEGGERPMQDEKTIEKNTRAIKKQFKQVLGGTPFKLVDNADWLMSVKLMPFLRDVGKYFTVNDLIKRELIKKRLDTPDESISFAEFTYALLQGYDYLTLHQKYGCDLQVGGSDQWTNILSGVDLIKKRLGKQVYAISIPLVTDSAGKKFGKSEGNAIWLDAKKTSPFSFYQFWINLPDTDIEKYLKVYTYLPLQEIDALMELHRRQPGERQAQETLARLVTEIVHGPAATAQSAAASDALFGMTPFGELSREARTVALAEAPSVSISRLNLDEGFSLAEILVTGGLASSKSDARRLIEGKGITLSGFPIENPDQKIHLGDLPGGYALVRKGKQGVLILALK</sequence>
<dbReference type="PROSITE" id="PS50889">
    <property type="entry name" value="S4"/>
    <property type="match status" value="1"/>
</dbReference>
<dbReference type="GO" id="GO:0005524">
    <property type="term" value="F:ATP binding"/>
    <property type="evidence" value="ECO:0007669"/>
    <property type="project" value="UniProtKB-UniRule"/>
</dbReference>
<dbReference type="SUPFAM" id="SSF55174">
    <property type="entry name" value="Alpha-L RNA-binding motif"/>
    <property type="match status" value="1"/>
</dbReference>
<evidence type="ECO:0000256" key="4">
    <source>
        <dbReference type="ARBA" id="ARBA00022884"/>
    </source>
</evidence>
<dbReference type="SUPFAM" id="SSF52374">
    <property type="entry name" value="Nucleotidylyl transferase"/>
    <property type="match status" value="1"/>
</dbReference>
<dbReference type="PANTHER" id="PTHR11766:SF0">
    <property type="entry name" value="TYROSINE--TRNA LIGASE, MITOCHONDRIAL"/>
    <property type="match status" value="1"/>
</dbReference>
<feature type="binding site" evidence="8">
    <location>
        <position position="168"/>
    </location>
    <ligand>
        <name>L-tyrosine</name>
        <dbReference type="ChEBI" id="CHEBI:58315"/>
    </ligand>
</feature>
<dbReference type="FunFam" id="1.10.240.10:FF:000001">
    <property type="entry name" value="Tyrosine--tRNA ligase"/>
    <property type="match status" value="1"/>
</dbReference>
<dbReference type="InterPro" id="IPR014729">
    <property type="entry name" value="Rossmann-like_a/b/a_fold"/>
</dbReference>
<comment type="subunit">
    <text evidence="8">Homodimer.</text>
</comment>